<evidence type="ECO:0000256" key="7">
    <source>
        <dbReference type="ARBA" id="ARBA00023136"/>
    </source>
</evidence>
<dbReference type="InterPro" id="IPR036739">
    <property type="entry name" value="SLC41_membr_dom_sf"/>
</dbReference>
<keyword evidence="7 9" id="KW-0472">Membrane</keyword>
<protein>
    <recommendedName>
        <fullName evidence="9">Magnesium transporter MgtE</fullName>
    </recommendedName>
</protein>
<dbReference type="Proteomes" id="UP000885672">
    <property type="component" value="Unassembled WGS sequence"/>
</dbReference>
<keyword evidence="3 9" id="KW-0813">Transport</keyword>
<dbReference type="GO" id="GO:0005886">
    <property type="term" value="C:plasma membrane"/>
    <property type="evidence" value="ECO:0007669"/>
    <property type="project" value="UniProtKB-SubCell"/>
</dbReference>
<dbReference type="Gene3D" id="1.10.357.20">
    <property type="entry name" value="SLC41 divalent cation transporters, integral membrane domain"/>
    <property type="match status" value="1"/>
</dbReference>
<feature type="transmembrane region" description="Helical" evidence="9">
    <location>
        <begin position="360"/>
        <end position="387"/>
    </location>
</feature>
<dbReference type="InterPro" id="IPR046342">
    <property type="entry name" value="CBS_dom_sf"/>
</dbReference>
<feature type="transmembrane region" description="Helical" evidence="9">
    <location>
        <begin position="286"/>
        <end position="306"/>
    </location>
</feature>
<dbReference type="PROSITE" id="PS51371">
    <property type="entry name" value="CBS"/>
    <property type="match status" value="2"/>
</dbReference>
<dbReference type="SUPFAM" id="SSF54631">
    <property type="entry name" value="CBS-domain pair"/>
    <property type="match status" value="1"/>
</dbReference>
<dbReference type="GO" id="GO:0046872">
    <property type="term" value="F:metal ion binding"/>
    <property type="evidence" value="ECO:0007669"/>
    <property type="project" value="UniProtKB-KW"/>
</dbReference>
<keyword evidence="8" id="KW-0129">CBS domain</keyword>
<evidence type="ECO:0000256" key="5">
    <source>
        <dbReference type="ARBA" id="ARBA00022842"/>
    </source>
</evidence>
<dbReference type="GO" id="GO:0015095">
    <property type="term" value="F:magnesium ion transmembrane transporter activity"/>
    <property type="evidence" value="ECO:0007669"/>
    <property type="project" value="UniProtKB-UniRule"/>
</dbReference>
<dbReference type="Pfam" id="PF03448">
    <property type="entry name" value="MgtE_N"/>
    <property type="match status" value="1"/>
</dbReference>
<dbReference type="SUPFAM" id="SSF161093">
    <property type="entry name" value="MgtE membrane domain-like"/>
    <property type="match status" value="1"/>
</dbReference>
<comment type="caution">
    <text evidence="9">Lacks conserved residue(s) required for the propagation of feature annotation.</text>
</comment>
<keyword evidence="4 9" id="KW-0812">Transmembrane</keyword>
<evidence type="ECO:0000256" key="8">
    <source>
        <dbReference type="PROSITE-ProRule" id="PRU00703"/>
    </source>
</evidence>
<dbReference type="Pfam" id="PF00571">
    <property type="entry name" value="CBS"/>
    <property type="match status" value="2"/>
</dbReference>
<dbReference type="InterPro" id="IPR000644">
    <property type="entry name" value="CBS_dom"/>
</dbReference>
<dbReference type="SMART" id="SM00116">
    <property type="entry name" value="CBS"/>
    <property type="match status" value="2"/>
</dbReference>
<evidence type="ECO:0000256" key="4">
    <source>
        <dbReference type="ARBA" id="ARBA00022692"/>
    </source>
</evidence>
<dbReference type="Gene3D" id="1.25.60.10">
    <property type="entry name" value="MgtE N-terminal domain-like"/>
    <property type="match status" value="1"/>
</dbReference>
<evidence type="ECO:0000259" key="10">
    <source>
        <dbReference type="PROSITE" id="PS51371"/>
    </source>
</evidence>
<gene>
    <name evidence="11" type="primary">mgtE</name>
    <name evidence="11" type="ORF">ENN51_02160</name>
</gene>
<dbReference type="PANTHER" id="PTHR43773:SF1">
    <property type="entry name" value="MAGNESIUM TRANSPORTER MGTE"/>
    <property type="match status" value="1"/>
</dbReference>
<keyword evidence="6 9" id="KW-1133">Transmembrane helix</keyword>
<evidence type="ECO:0000313" key="11">
    <source>
        <dbReference type="EMBL" id="HDQ99078.1"/>
    </source>
</evidence>
<dbReference type="InterPro" id="IPR006667">
    <property type="entry name" value="SLC41_membr_dom"/>
</dbReference>
<comment type="similarity">
    <text evidence="2 9">Belongs to the SLC41A transporter family.</text>
</comment>
<accession>A0A7V0T516</accession>
<dbReference type="InterPro" id="IPR006668">
    <property type="entry name" value="Mg_transptr_MgtE_intracell_dom"/>
</dbReference>
<keyword evidence="5 9" id="KW-0460">Magnesium</keyword>
<comment type="subunit">
    <text evidence="9">Homodimer.</text>
</comment>
<organism evidence="11">
    <name type="scientific">candidate division WOR-3 bacterium</name>
    <dbReference type="NCBI Taxonomy" id="2052148"/>
    <lineage>
        <taxon>Bacteria</taxon>
        <taxon>Bacteria division WOR-3</taxon>
    </lineage>
</organism>
<reference evidence="11" key="1">
    <citation type="journal article" date="2020" name="mSystems">
        <title>Genome- and Community-Level Interaction Insights into Carbon Utilization and Element Cycling Functions of Hydrothermarchaeota in Hydrothermal Sediment.</title>
        <authorList>
            <person name="Zhou Z."/>
            <person name="Liu Y."/>
            <person name="Xu W."/>
            <person name="Pan J."/>
            <person name="Luo Z.H."/>
            <person name="Li M."/>
        </authorList>
    </citation>
    <scope>NUCLEOTIDE SEQUENCE [LARGE SCALE GENOMIC DNA]</scope>
    <source>
        <strain evidence="11">SpSt-1182</strain>
    </source>
</reference>
<comment type="function">
    <text evidence="9">Acts as a magnesium transporter.</text>
</comment>
<name>A0A7V0T516_UNCW3</name>
<feature type="domain" description="CBS" evidence="10">
    <location>
        <begin position="200"/>
        <end position="256"/>
    </location>
</feature>
<dbReference type="CDD" id="cd04606">
    <property type="entry name" value="CBS_pair_Mg_transporter"/>
    <property type="match status" value="1"/>
</dbReference>
<dbReference type="Pfam" id="PF01769">
    <property type="entry name" value="MgtE"/>
    <property type="match status" value="1"/>
</dbReference>
<evidence type="ECO:0000256" key="3">
    <source>
        <dbReference type="ARBA" id="ARBA00022448"/>
    </source>
</evidence>
<keyword evidence="9" id="KW-1003">Cell membrane</keyword>
<sequence length="459" mass="50060">MKNPLLVPELREMVETGQVEALREFCETSHPVVVAEMLSALEPAEVWDVLRHASPETQVEVFTNLEEESQVEMLGLLRRDDMARLFADMPPDDRADLFKRLPEERQEAILPALAQAEREDVRRLASYEERTAGAIMTSDYATLAPGQTVGQAIERLRQEAPDKETIYYSYVLDESRRLLGHVSLKDLILARPDAVVRDIMHPDVISVRVSDDQEEAAGRIRKYDLLALPVVDENDALVGIITHDDALDVIVQEQTEDIEKLMAIGGTHEAADYIKTSAWGHFRRRVVWVLVLAALGLVSGFIVQGFESVLQQLVILAAFMPMLVDTGGNTGSQAATLVVRALALREMRPGDILRVLGKELQVALMLGLMLGLVAFGRVALFGGGAVLPSGVSLAMVGFAIAVALTLQVVTATLIGATLPMAAARLRLDPAVVASPALTTVVDITGLVIYFTTVKLMLGV</sequence>
<comment type="caution">
    <text evidence="11">The sequence shown here is derived from an EMBL/GenBank/DDBJ whole genome shotgun (WGS) entry which is preliminary data.</text>
</comment>
<comment type="subcellular location">
    <subcellularLocation>
        <location evidence="9">Cell membrane</location>
        <topology evidence="9">Multi-pass membrane protein</topology>
    </subcellularLocation>
    <subcellularLocation>
        <location evidence="1">Membrane</location>
        <topology evidence="1">Multi-pass membrane protein</topology>
    </subcellularLocation>
</comment>
<evidence type="ECO:0000256" key="1">
    <source>
        <dbReference type="ARBA" id="ARBA00004141"/>
    </source>
</evidence>
<dbReference type="InterPro" id="IPR006669">
    <property type="entry name" value="MgtE_transporter"/>
</dbReference>
<evidence type="ECO:0000256" key="9">
    <source>
        <dbReference type="RuleBase" id="RU362011"/>
    </source>
</evidence>
<dbReference type="EMBL" id="DSBX01000080">
    <property type="protein sequence ID" value="HDQ99078.1"/>
    <property type="molecule type" value="Genomic_DNA"/>
</dbReference>
<evidence type="ECO:0000256" key="2">
    <source>
        <dbReference type="ARBA" id="ARBA00009749"/>
    </source>
</evidence>
<evidence type="ECO:0000256" key="6">
    <source>
        <dbReference type="ARBA" id="ARBA00022989"/>
    </source>
</evidence>
<dbReference type="InterPro" id="IPR038076">
    <property type="entry name" value="MgtE_N_sf"/>
</dbReference>
<feature type="domain" description="CBS" evidence="10">
    <location>
        <begin position="136"/>
        <end position="199"/>
    </location>
</feature>
<dbReference type="PANTHER" id="PTHR43773">
    <property type="entry name" value="MAGNESIUM TRANSPORTER MGTE"/>
    <property type="match status" value="1"/>
</dbReference>
<dbReference type="SUPFAM" id="SSF158791">
    <property type="entry name" value="MgtE N-terminal domain-like"/>
    <property type="match status" value="1"/>
</dbReference>
<feature type="transmembrane region" description="Helical" evidence="9">
    <location>
        <begin position="393"/>
        <end position="418"/>
    </location>
</feature>
<dbReference type="Gene3D" id="3.10.580.10">
    <property type="entry name" value="CBS-domain"/>
    <property type="match status" value="1"/>
</dbReference>
<keyword evidence="9" id="KW-0479">Metal-binding</keyword>
<dbReference type="NCBIfam" id="TIGR00400">
    <property type="entry name" value="mgtE"/>
    <property type="match status" value="1"/>
</dbReference>
<dbReference type="SMART" id="SM00924">
    <property type="entry name" value="MgtE_N"/>
    <property type="match status" value="1"/>
</dbReference>
<proteinExistence type="inferred from homology"/>
<feature type="transmembrane region" description="Helical" evidence="9">
    <location>
        <begin position="430"/>
        <end position="450"/>
    </location>
</feature>
<dbReference type="AlphaFoldDB" id="A0A7V0T516"/>